<dbReference type="InterPro" id="IPR013656">
    <property type="entry name" value="PAS_4"/>
</dbReference>
<organism evidence="5 6">
    <name type="scientific">Niveibacterium umoris</name>
    <dbReference type="NCBI Taxonomy" id="1193620"/>
    <lineage>
        <taxon>Bacteria</taxon>
        <taxon>Pseudomonadati</taxon>
        <taxon>Pseudomonadota</taxon>
        <taxon>Betaproteobacteria</taxon>
        <taxon>Rhodocyclales</taxon>
        <taxon>Rhodocyclaceae</taxon>
        <taxon>Niveibacterium</taxon>
    </lineage>
</organism>
<name>A0A840BGK9_9RHOO</name>
<protein>
    <submittedName>
        <fullName evidence="5">Diguanylate cyclase (GGDEF)-like protein/PAS domain S-box-containing protein</fullName>
    </submittedName>
</protein>
<dbReference type="InterPro" id="IPR000160">
    <property type="entry name" value="GGDEF_dom"/>
</dbReference>
<dbReference type="PANTHER" id="PTHR46663:SF3">
    <property type="entry name" value="SLL0267 PROTEIN"/>
    <property type="match status" value="1"/>
</dbReference>
<feature type="domain" description="GGDEF" evidence="4">
    <location>
        <begin position="663"/>
        <end position="789"/>
    </location>
</feature>
<dbReference type="CDD" id="cd00130">
    <property type="entry name" value="PAS"/>
    <property type="match status" value="2"/>
</dbReference>
<dbReference type="Gene3D" id="3.30.70.270">
    <property type="match status" value="1"/>
</dbReference>
<comment type="caution">
    <text evidence="5">The sequence shown here is derived from an EMBL/GenBank/DDBJ whole genome shotgun (WGS) entry which is preliminary data.</text>
</comment>
<feature type="signal peptide" evidence="1">
    <location>
        <begin position="1"/>
        <end position="24"/>
    </location>
</feature>
<evidence type="ECO:0000259" key="3">
    <source>
        <dbReference type="PROSITE" id="PS50113"/>
    </source>
</evidence>
<dbReference type="Proteomes" id="UP000561045">
    <property type="component" value="Unassembled WGS sequence"/>
</dbReference>
<accession>A0A840BGK9</accession>
<dbReference type="InterPro" id="IPR000014">
    <property type="entry name" value="PAS"/>
</dbReference>
<keyword evidence="6" id="KW-1185">Reference proteome</keyword>
<proteinExistence type="predicted"/>
<dbReference type="Pfam" id="PF13426">
    <property type="entry name" value="PAS_9"/>
    <property type="match status" value="1"/>
</dbReference>
<dbReference type="InterPro" id="IPR043128">
    <property type="entry name" value="Rev_trsase/Diguanyl_cyclase"/>
</dbReference>
<dbReference type="SMART" id="SM00086">
    <property type="entry name" value="PAC"/>
    <property type="match status" value="2"/>
</dbReference>
<dbReference type="NCBIfam" id="TIGR00229">
    <property type="entry name" value="sensory_box"/>
    <property type="match status" value="2"/>
</dbReference>
<dbReference type="PROSITE" id="PS50112">
    <property type="entry name" value="PAS"/>
    <property type="match status" value="2"/>
</dbReference>
<gene>
    <name evidence="5" type="ORF">GGR36_001999</name>
</gene>
<dbReference type="InterPro" id="IPR000700">
    <property type="entry name" value="PAS-assoc_C"/>
</dbReference>
<keyword evidence="1" id="KW-0732">Signal</keyword>
<dbReference type="AlphaFoldDB" id="A0A840BGK9"/>
<reference evidence="5 6" key="1">
    <citation type="submission" date="2020-08" db="EMBL/GenBank/DDBJ databases">
        <title>Genomic Encyclopedia of Type Strains, Phase IV (KMG-IV): sequencing the most valuable type-strain genomes for metagenomic binning, comparative biology and taxonomic classification.</title>
        <authorList>
            <person name="Goeker M."/>
        </authorList>
    </citation>
    <scope>NUCLEOTIDE SEQUENCE [LARGE SCALE GENOMIC DNA]</scope>
    <source>
        <strain evidence="5 6">DSM 106739</strain>
    </source>
</reference>
<dbReference type="GO" id="GO:0003824">
    <property type="term" value="F:catalytic activity"/>
    <property type="evidence" value="ECO:0007669"/>
    <property type="project" value="UniProtKB-ARBA"/>
</dbReference>
<dbReference type="InterPro" id="IPR001610">
    <property type="entry name" value="PAC"/>
</dbReference>
<feature type="domain" description="PAS" evidence="2">
    <location>
        <begin position="384"/>
        <end position="430"/>
    </location>
</feature>
<dbReference type="PROSITE" id="PS50113">
    <property type="entry name" value="PAC"/>
    <property type="match status" value="2"/>
</dbReference>
<dbReference type="EMBL" id="JACIET010000001">
    <property type="protein sequence ID" value="MBB4012691.1"/>
    <property type="molecule type" value="Genomic_DNA"/>
</dbReference>
<feature type="domain" description="PAC" evidence="3">
    <location>
        <begin position="457"/>
        <end position="509"/>
    </location>
</feature>
<dbReference type="InterPro" id="IPR035965">
    <property type="entry name" value="PAS-like_dom_sf"/>
</dbReference>
<dbReference type="InterPro" id="IPR052163">
    <property type="entry name" value="DGC-Regulatory_Protein"/>
</dbReference>
<dbReference type="InterPro" id="IPR029787">
    <property type="entry name" value="Nucleotide_cyclase"/>
</dbReference>
<dbReference type="Pfam" id="PF00990">
    <property type="entry name" value="GGDEF"/>
    <property type="match status" value="1"/>
</dbReference>
<dbReference type="Gene3D" id="3.40.50.2300">
    <property type="match status" value="2"/>
</dbReference>
<dbReference type="FunFam" id="3.30.70.270:FF:000001">
    <property type="entry name" value="Diguanylate cyclase domain protein"/>
    <property type="match status" value="1"/>
</dbReference>
<dbReference type="Gene3D" id="3.30.450.20">
    <property type="entry name" value="PAS domain"/>
    <property type="match status" value="2"/>
</dbReference>
<dbReference type="CDD" id="cd01949">
    <property type="entry name" value="GGDEF"/>
    <property type="match status" value="1"/>
</dbReference>
<dbReference type="PANTHER" id="PTHR46663">
    <property type="entry name" value="DIGUANYLATE CYCLASE DGCT-RELATED"/>
    <property type="match status" value="1"/>
</dbReference>
<dbReference type="RefSeq" id="WP_183634474.1">
    <property type="nucleotide sequence ID" value="NZ_BAABLE010000011.1"/>
</dbReference>
<dbReference type="SUPFAM" id="SSF55073">
    <property type="entry name" value="Nucleotide cyclase"/>
    <property type="match status" value="1"/>
</dbReference>
<dbReference type="NCBIfam" id="TIGR00254">
    <property type="entry name" value="GGDEF"/>
    <property type="match status" value="1"/>
</dbReference>
<dbReference type="SMART" id="SM00267">
    <property type="entry name" value="GGDEF"/>
    <property type="match status" value="1"/>
</dbReference>
<dbReference type="Pfam" id="PF08448">
    <property type="entry name" value="PAS_4"/>
    <property type="match status" value="1"/>
</dbReference>
<evidence type="ECO:0000259" key="4">
    <source>
        <dbReference type="PROSITE" id="PS50887"/>
    </source>
</evidence>
<dbReference type="PROSITE" id="PS50887">
    <property type="entry name" value="GGDEF"/>
    <property type="match status" value="1"/>
</dbReference>
<evidence type="ECO:0000313" key="5">
    <source>
        <dbReference type="EMBL" id="MBB4012691.1"/>
    </source>
</evidence>
<evidence type="ECO:0000313" key="6">
    <source>
        <dbReference type="Proteomes" id="UP000561045"/>
    </source>
</evidence>
<feature type="domain" description="PAS" evidence="2">
    <location>
        <begin position="506"/>
        <end position="562"/>
    </location>
</feature>
<dbReference type="Pfam" id="PF04392">
    <property type="entry name" value="ABC_sub_bind"/>
    <property type="match status" value="1"/>
</dbReference>
<feature type="domain" description="PAC" evidence="3">
    <location>
        <begin position="579"/>
        <end position="631"/>
    </location>
</feature>
<evidence type="ECO:0000256" key="1">
    <source>
        <dbReference type="SAM" id="SignalP"/>
    </source>
</evidence>
<dbReference type="SUPFAM" id="SSF55785">
    <property type="entry name" value="PYP-like sensor domain (PAS domain)"/>
    <property type="match status" value="2"/>
</dbReference>
<feature type="chain" id="PRO_5032697222" evidence="1">
    <location>
        <begin position="25"/>
        <end position="789"/>
    </location>
</feature>
<evidence type="ECO:0000259" key="2">
    <source>
        <dbReference type="PROSITE" id="PS50112"/>
    </source>
</evidence>
<dbReference type="InterPro" id="IPR007487">
    <property type="entry name" value="ABC_transpt-TYRBP-like"/>
</dbReference>
<sequence length="789" mass="87612">MRCFALRVTLVLWCWLALPAMCLAQPAADLHGRRVLLLYSYHPGFPTSPKIHDGVCGVLGPAGIQVDEEFMDARHLNDAESLARYREWLAYKLARKARYDLVIAADDAAFDLATDHGAELFGAAPVVFLGVNNVPRALAQRGSPRETGIVEHVSIPETFALARRLLPGLRRMVVIVDGSAGGQGDLATLRAKQRFGFPDVEVEVADLTRLSWDALASRLQQLKPDEAALLLAAYKDVQGRPRSFEEGVDWIVKHASAPVFHLWEHGIGRGLLGGYVMSHREHGVVAADMAMRILRGEPPQQIPVRELSPNRPIFDQLVLARWGLNAGVLPPETLIINRPVPIWRAHPAASAAAATLLAGLSLLALYLMWRASARHRALSRTRQERALLRTLLDSIADPVFAKDHEGRFLVCNPAFERLSGVPEIQLIGRTDHDFWARALADGYREHDRIVMNSGEPHRNEEWTVYPDGHRVRVDTLKSPILNGGGQCIGIVGICHDISATYEAALRLQQADVVFRNTAEGILVANAEPRIKAVNPALTEITGYSEEELLGHHPRVLDAERPSTEARQAMSEVLRTDGRWVGELWLRHKSGEPIPVWATIIAVRSESGEIAEYIAVLADITPLKHRQQQLEILAHHDPLTGLPNRTLLQDRLNGALARCRRDGRELALLFVDLDRFKDINDRWGHPVGDEVLCQVARRLEQSLRLGDTVARFGGDEFVVILESLDVGNTTEEAVDRLEAALRDPVEVAQQRFRLGASIGVARYPRDGDDTESLLSHADSAMYRVKNVRQI</sequence>
<dbReference type="SMART" id="SM00091">
    <property type="entry name" value="PAS"/>
    <property type="match status" value="2"/>
</dbReference>